<name>A0A0M1P3F4_9BACL</name>
<dbReference type="InterPro" id="IPR036291">
    <property type="entry name" value="NAD(P)-bd_dom_sf"/>
</dbReference>
<dbReference type="SUPFAM" id="SSF51735">
    <property type="entry name" value="NAD(P)-binding Rossmann-fold domains"/>
    <property type="match status" value="1"/>
</dbReference>
<reference evidence="3" key="1">
    <citation type="submission" date="2015-08" db="EMBL/GenBank/DDBJ databases">
        <title>Genome sequencing project for genomic taxonomy and phylogenomics of Bacillus-like bacteria.</title>
        <authorList>
            <person name="Liu B."/>
            <person name="Wang J."/>
            <person name="Zhu Y."/>
            <person name="Liu G."/>
            <person name="Chen Q."/>
            <person name="Chen Z."/>
            <person name="Lan J."/>
            <person name="Che J."/>
            <person name="Ge C."/>
            <person name="Shi H."/>
            <person name="Pan Z."/>
            <person name="Liu X."/>
        </authorList>
    </citation>
    <scope>NUCLEOTIDE SEQUENCE [LARGE SCALE GENOMIC DNA]</scope>
    <source>
        <strain evidence="3">FJAT-22460</strain>
    </source>
</reference>
<proteinExistence type="predicted"/>
<keyword evidence="3" id="KW-1185">Reference proteome</keyword>
<dbReference type="Proteomes" id="UP000036932">
    <property type="component" value="Unassembled WGS sequence"/>
</dbReference>
<organism evidence="2 3">
    <name type="scientific">Paenibacillus solani</name>
    <dbReference type="NCBI Taxonomy" id="1705565"/>
    <lineage>
        <taxon>Bacteria</taxon>
        <taxon>Bacillati</taxon>
        <taxon>Bacillota</taxon>
        <taxon>Bacilli</taxon>
        <taxon>Bacillales</taxon>
        <taxon>Paenibacillaceae</taxon>
        <taxon>Paenibacillus</taxon>
    </lineage>
</organism>
<dbReference type="InterPro" id="IPR050177">
    <property type="entry name" value="Lipid_A_modif_metabolic_enz"/>
</dbReference>
<dbReference type="AlphaFoldDB" id="A0A0M1P3F4"/>
<protein>
    <submittedName>
        <fullName evidence="2">UDP-glucose 4-epimerase</fullName>
    </submittedName>
</protein>
<accession>A0A0M1P3F4</accession>
<comment type="caution">
    <text evidence="2">The sequence shown here is derived from an EMBL/GenBank/DDBJ whole genome shotgun (WGS) entry which is preliminary data.</text>
</comment>
<evidence type="ECO:0000313" key="3">
    <source>
        <dbReference type="Proteomes" id="UP000036932"/>
    </source>
</evidence>
<feature type="domain" description="NAD-dependent epimerase/dehydratase" evidence="1">
    <location>
        <begin position="3"/>
        <end position="227"/>
    </location>
</feature>
<dbReference type="Gene3D" id="3.40.50.720">
    <property type="entry name" value="NAD(P)-binding Rossmann-like Domain"/>
    <property type="match status" value="1"/>
</dbReference>
<dbReference type="PANTHER" id="PTHR43245:SF13">
    <property type="entry name" value="UDP-D-APIOSE_UDP-D-XYLOSE SYNTHASE 2"/>
    <property type="match status" value="1"/>
</dbReference>
<dbReference type="PATRIC" id="fig|1705565.3.peg.3401"/>
<dbReference type="Pfam" id="PF01370">
    <property type="entry name" value="Epimerase"/>
    <property type="match status" value="1"/>
</dbReference>
<sequence length="305" mass="33306">MKMVVTGGAGFIGSHLVNGLVSVGYEVHVIDNLTTGDPGRLHSEAILHVADVNSQQTTAYISVLKPEVVFHLAAQADVQRSIMEPGLDADANIMGTLNILEACRKAGVRKIVFASTSGVYGNLEKSQLTEEDEVNPISFYALSKLTGERYIQLYEHFFGLQYTILRYGNVYGPGQTAKGEGGVVAVFGDRLRQGKPFHIFGDGQQTRDFIYVKDVVEANIASIEHGDGSILHVSTGTAHTVNTLVDLIGKLHPDPIAVNYLPAKSGDILHSCLSNVRARESLRWAPLFSLEKGIEETYRHWLRSS</sequence>
<dbReference type="InterPro" id="IPR001509">
    <property type="entry name" value="Epimerase_deHydtase"/>
</dbReference>
<evidence type="ECO:0000259" key="1">
    <source>
        <dbReference type="Pfam" id="PF01370"/>
    </source>
</evidence>
<dbReference type="OrthoDB" id="9771073at2"/>
<evidence type="ECO:0000313" key="2">
    <source>
        <dbReference type="EMBL" id="KOR89013.1"/>
    </source>
</evidence>
<dbReference type="PANTHER" id="PTHR43245">
    <property type="entry name" value="BIFUNCTIONAL POLYMYXIN RESISTANCE PROTEIN ARNA"/>
    <property type="match status" value="1"/>
</dbReference>
<dbReference type="EMBL" id="LIUT01000001">
    <property type="protein sequence ID" value="KOR89013.1"/>
    <property type="molecule type" value="Genomic_DNA"/>
</dbReference>
<dbReference type="Gene3D" id="3.90.25.10">
    <property type="entry name" value="UDP-galactose 4-epimerase, domain 1"/>
    <property type="match status" value="1"/>
</dbReference>
<gene>
    <name evidence="2" type="ORF">AM231_07410</name>
</gene>
<dbReference type="RefSeq" id="WP_054402034.1">
    <property type="nucleotide sequence ID" value="NZ_LIUT01000001.1"/>
</dbReference>